<dbReference type="EMBL" id="KN847334">
    <property type="protein sequence ID" value="KIW45740.1"/>
    <property type="molecule type" value="Genomic_DNA"/>
</dbReference>
<dbReference type="Proteomes" id="UP000053342">
    <property type="component" value="Unassembled WGS sequence"/>
</dbReference>
<dbReference type="GeneID" id="27356175"/>
<name>A0A0D2DT91_9EURO</name>
<dbReference type="CDD" id="cd02231">
    <property type="entry name" value="cupin_BLL6423-like"/>
    <property type="match status" value="1"/>
</dbReference>
<evidence type="ECO:0000313" key="2">
    <source>
        <dbReference type="EMBL" id="KIW45740.1"/>
    </source>
</evidence>
<dbReference type="OrthoDB" id="5840532at2759"/>
<dbReference type="InterPro" id="IPR014710">
    <property type="entry name" value="RmlC-like_jellyroll"/>
</dbReference>
<dbReference type="PANTHER" id="PTHR36156:SF3">
    <property type="entry name" value="CUPIN 2 CONSERVED BARREL DOMAIN-CONTAINING PROTEIN"/>
    <property type="match status" value="1"/>
</dbReference>
<dbReference type="Gene3D" id="2.60.120.10">
    <property type="entry name" value="Jelly Rolls"/>
    <property type="match status" value="1"/>
</dbReference>
<evidence type="ECO:0000259" key="1">
    <source>
        <dbReference type="Pfam" id="PF07883"/>
    </source>
</evidence>
<protein>
    <recommendedName>
        <fullName evidence="1">Cupin type-2 domain-containing protein</fullName>
    </recommendedName>
</protein>
<keyword evidence="3" id="KW-1185">Reference proteome</keyword>
<dbReference type="InterPro" id="IPR013096">
    <property type="entry name" value="Cupin_2"/>
</dbReference>
<dbReference type="Pfam" id="PF07883">
    <property type="entry name" value="Cupin_2"/>
    <property type="match status" value="1"/>
</dbReference>
<dbReference type="AlphaFoldDB" id="A0A0D2DT91"/>
<proteinExistence type="predicted"/>
<dbReference type="InterPro" id="IPR047142">
    <property type="entry name" value="OryJ/VirC-like"/>
</dbReference>
<gene>
    <name evidence="2" type="ORF">PV06_04101</name>
</gene>
<feature type="domain" description="Cupin type-2" evidence="1">
    <location>
        <begin position="90"/>
        <end position="153"/>
    </location>
</feature>
<reference evidence="2 3" key="1">
    <citation type="submission" date="2015-01" db="EMBL/GenBank/DDBJ databases">
        <title>The Genome Sequence of Exophiala oligosperma CBS72588.</title>
        <authorList>
            <consortium name="The Broad Institute Genomics Platform"/>
            <person name="Cuomo C."/>
            <person name="de Hoog S."/>
            <person name="Gorbushina A."/>
            <person name="Stielow B."/>
            <person name="Teixiera M."/>
            <person name="Abouelleil A."/>
            <person name="Chapman S.B."/>
            <person name="Priest M."/>
            <person name="Young S.K."/>
            <person name="Wortman J."/>
            <person name="Nusbaum C."/>
            <person name="Birren B."/>
        </authorList>
    </citation>
    <scope>NUCLEOTIDE SEQUENCE [LARGE SCALE GENOMIC DNA]</scope>
    <source>
        <strain evidence="2 3">CBS 72588</strain>
    </source>
</reference>
<dbReference type="VEuPathDB" id="FungiDB:PV06_04101"/>
<dbReference type="HOGENOM" id="CLU_096188_0_1_1"/>
<organism evidence="2 3">
    <name type="scientific">Exophiala oligosperma</name>
    <dbReference type="NCBI Taxonomy" id="215243"/>
    <lineage>
        <taxon>Eukaryota</taxon>
        <taxon>Fungi</taxon>
        <taxon>Dikarya</taxon>
        <taxon>Ascomycota</taxon>
        <taxon>Pezizomycotina</taxon>
        <taxon>Eurotiomycetes</taxon>
        <taxon>Chaetothyriomycetidae</taxon>
        <taxon>Chaetothyriales</taxon>
        <taxon>Herpotrichiellaceae</taxon>
        <taxon>Exophiala</taxon>
    </lineage>
</organism>
<dbReference type="RefSeq" id="XP_016265956.1">
    <property type="nucleotide sequence ID" value="XM_016404951.1"/>
</dbReference>
<dbReference type="PANTHER" id="PTHR36156">
    <property type="entry name" value="SLR2101 PROTEIN"/>
    <property type="match status" value="1"/>
</dbReference>
<evidence type="ECO:0000313" key="3">
    <source>
        <dbReference type="Proteomes" id="UP000053342"/>
    </source>
</evidence>
<accession>A0A0D2DT91</accession>
<sequence>MSVPSNNLRPLTRFVTGHNSADGKSVFESAAVNESPPVINYPGGMQIAFYYGTSGFPVDLSNDGDIKIYHKMIQNPPGIAVLNGSAARVIDFPPACTTPMHRSMSLNYNFVIEGEVEVILDSGEKRILKRGDGLVQRAINHAWRNTSQTEWARITAVVLPVREFEVAERQITANLPPRTKQSGSH</sequence>
<dbReference type="SUPFAM" id="SSF51182">
    <property type="entry name" value="RmlC-like cupins"/>
    <property type="match status" value="1"/>
</dbReference>
<dbReference type="InterPro" id="IPR011051">
    <property type="entry name" value="RmlC_Cupin_sf"/>
</dbReference>